<evidence type="ECO:0000256" key="1">
    <source>
        <dbReference type="SAM" id="MobiDB-lite"/>
    </source>
</evidence>
<gene>
    <name evidence="2" type="ORF">GCM10009575_070810</name>
</gene>
<evidence type="ECO:0000313" key="2">
    <source>
        <dbReference type="EMBL" id="GAA0949072.1"/>
    </source>
</evidence>
<dbReference type="Proteomes" id="UP001500418">
    <property type="component" value="Unassembled WGS sequence"/>
</dbReference>
<feature type="region of interest" description="Disordered" evidence="1">
    <location>
        <begin position="104"/>
        <end position="130"/>
    </location>
</feature>
<feature type="compositionally biased region" description="Basic and acidic residues" evidence="1">
    <location>
        <begin position="104"/>
        <end position="115"/>
    </location>
</feature>
<keyword evidence="3" id="KW-1185">Reference proteome</keyword>
<sequence length="150" mass="16349">MSGFFRRSFDQLYHSLTDEVKVAGSALVDGWVRSSTRRVVVVGPQVLDVKLPLPSDVVELVPVVVRRIGETVLLGLLREPAVRLVDEVDVGGVPRPVVQGQHLERRGRAARRRMDGVTGGGSGHLRPTPTQLRSEWSTVAETRLSHAGDG</sequence>
<dbReference type="EMBL" id="BAAAID010000061">
    <property type="protein sequence ID" value="GAA0949072.1"/>
    <property type="molecule type" value="Genomic_DNA"/>
</dbReference>
<reference evidence="2 3" key="1">
    <citation type="journal article" date="2019" name="Int. J. Syst. Evol. Microbiol.">
        <title>The Global Catalogue of Microorganisms (GCM) 10K type strain sequencing project: providing services to taxonomists for standard genome sequencing and annotation.</title>
        <authorList>
            <consortium name="The Broad Institute Genomics Platform"/>
            <consortium name="The Broad Institute Genome Sequencing Center for Infectious Disease"/>
            <person name="Wu L."/>
            <person name="Ma J."/>
        </authorList>
    </citation>
    <scope>NUCLEOTIDE SEQUENCE [LARGE SCALE GENOMIC DNA]</scope>
    <source>
        <strain evidence="2 3">JCM 11444</strain>
    </source>
</reference>
<protein>
    <submittedName>
        <fullName evidence="2">Uncharacterized protein</fullName>
    </submittedName>
</protein>
<evidence type="ECO:0000313" key="3">
    <source>
        <dbReference type="Proteomes" id="UP001500418"/>
    </source>
</evidence>
<comment type="caution">
    <text evidence="2">The sequence shown here is derived from an EMBL/GenBank/DDBJ whole genome shotgun (WGS) entry which is preliminary data.</text>
</comment>
<name>A0ABN1QYT6_9ACTN</name>
<organism evidence="2 3">
    <name type="scientific">Streptomyces rhizosphaericus</name>
    <dbReference type="NCBI Taxonomy" id="114699"/>
    <lineage>
        <taxon>Bacteria</taxon>
        <taxon>Bacillati</taxon>
        <taxon>Actinomycetota</taxon>
        <taxon>Actinomycetes</taxon>
        <taxon>Kitasatosporales</taxon>
        <taxon>Streptomycetaceae</taxon>
        <taxon>Streptomyces</taxon>
        <taxon>Streptomyces violaceusniger group</taxon>
    </lineage>
</organism>
<accession>A0ABN1QYT6</accession>
<proteinExistence type="predicted"/>